<evidence type="ECO:0000313" key="5">
    <source>
        <dbReference type="EMBL" id="CDW87090.1"/>
    </source>
</evidence>
<organism evidence="5 6">
    <name type="scientific">Stylonychia lemnae</name>
    <name type="common">Ciliate</name>
    <dbReference type="NCBI Taxonomy" id="5949"/>
    <lineage>
        <taxon>Eukaryota</taxon>
        <taxon>Sar</taxon>
        <taxon>Alveolata</taxon>
        <taxon>Ciliophora</taxon>
        <taxon>Intramacronucleata</taxon>
        <taxon>Spirotrichea</taxon>
        <taxon>Stichotrichia</taxon>
        <taxon>Sporadotrichida</taxon>
        <taxon>Oxytrichidae</taxon>
        <taxon>Stylonychinae</taxon>
        <taxon>Stylonychia</taxon>
    </lineage>
</organism>
<feature type="compositionally biased region" description="Polar residues" evidence="3">
    <location>
        <begin position="68"/>
        <end position="131"/>
    </location>
</feature>
<dbReference type="OMA" id="NKSENCW"/>
<dbReference type="InterPro" id="IPR013763">
    <property type="entry name" value="Cyclin-like_dom"/>
</dbReference>
<evidence type="ECO:0000256" key="1">
    <source>
        <dbReference type="ARBA" id="ARBA00023127"/>
    </source>
</evidence>
<evidence type="ECO:0000259" key="4">
    <source>
        <dbReference type="SMART" id="SM00385"/>
    </source>
</evidence>
<feature type="domain" description="Cyclin-like" evidence="4">
    <location>
        <begin position="247"/>
        <end position="343"/>
    </location>
</feature>
<dbReference type="Proteomes" id="UP000039865">
    <property type="component" value="Unassembled WGS sequence"/>
</dbReference>
<dbReference type="SUPFAM" id="SSF47954">
    <property type="entry name" value="Cyclin-like"/>
    <property type="match status" value="2"/>
</dbReference>
<reference evidence="5 6" key="1">
    <citation type="submission" date="2014-06" db="EMBL/GenBank/DDBJ databases">
        <authorList>
            <person name="Swart Estienne"/>
        </authorList>
    </citation>
    <scope>NUCLEOTIDE SEQUENCE [LARGE SCALE GENOMIC DNA]</scope>
    <source>
        <strain evidence="5 6">130c</strain>
    </source>
</reference>
<dbReference type="AlphaFoldDB" id="A0A078AXA3"/>
<dbReference type="Pfam" id="PF02984">
    <property type="entry name" value="Cyclin_C"/>
    <property type="match status" value="1"/>
</dbReference>
<proteinExistence type="inferred from homology"/>
<comment type="similarity">
    <text evidence="2">Belongs to the cyclin family.</text>
</comment>
<dbReference type="InterPro" id="IPR036915">
    <property type="entry name" value="Cyclin-like_sf"/>
</dbReference>
<keyword evidence="6" id="KW-1185">Reference proteome</keyword>
<dbReference type="EMBL" id="CCKQ01015269">
    <property type="protein sequence ID" value="CDW87090.1"/>
    <property type="molecule type" value="Genomic_DNA"/>
</dbReference>
<dbReference type="InParanoid" id="A0A078AXA3"/>
<dbReference type="OrthoDB" id="306099at2759"/>
<protein>
    <submittedName>
        <fullName evidence="5">Cyc2-like cyclin</fullName>
    </submittedName>
</protein>
<name>A0A078AXA3_STYLE</name>
<sequence length="483" mass="56238">MGSLNAKHNQDNNKKRSTSSCPNSTFNIPCQNSQYQLRINDQQTSQIQCLDQGSIQQYKNKKTRKQSDQSSINSQKKLISNNKTQVNTTIGKISQGSHASQASTKLSDQHFSSTHSDSPQQQQFTDSQKIQETKTNCTKANQNMMNLNQNNNYYDPHNQTQDQDNNYRDIMIQRYQQLLEQVPTCDYQDREVFELGLSSQVAPEYAQEIYQKLLRQEQVNQLRNYLIKCFNQQDYKIAKSLRNEGAKRILSLCKEKGYKQETHFLAVNIMDKFLAIKLYQQNATTILNQEQLLVLVVTATIIAAKVEQPMTPSINRMIKLLSDDERDYVTKEKVIKCEEEILIRFDFDFNILSPQPFVERFMRLSELHNELFIDLLQFEILKVISSNLEFLDFDRSLLAASTLTLCINLLCLNKCQILSQSQGQTQRGIKFDLQQWNDKLEQLTGINQDAIREPFEKLSKSINKLIFSKDDNEIRRFMQNKLR</sequence>
<evidence type="ECO:0000256" key="3">
    <source>
        <dbReference type="SAM" id="MobiDB-lite"/>
    </source>
</evidence>
<dbReference type="PANTHER" id="PTHR10177">
    <property type="entry name" value="CYCLINS"/>
    <property type="match status" value="1"/>
</dbReference>
<feature type="region of interest" description="Disordered" evidence="3">
    <location>
        <begin position="1"/>
        <end position="26"/>
    </location>
</feature>
<dbReference type="InterPro" id="IPR004367">
    <property type="entry name" value="Cyclin_C-dom"/>
</dbReference>
<keyword evidence="1 2" id="KW-0195">Cyclin</keyword>
<gene>
    <name evidence="5" type="primary">Contig19705.g20896</name>
    <name evidence="5" type="ORF">STYLEM_16192</name>
</gene>
<evidence type="ECO:0000256" key="2">
    <source>
        <dbReference type="RuleBase" id="RU000383"/>
    </source>
</evidence>
<dbReference type="Gene3D" id="1.10.472.10">
    <property type="entry name" value="Cyclin-like"/>
    <property type="match status" value="2"/>
</dbReference>
<dbReference type="SMART" id="SM00385">
    <property type="entry name" value="CYCLIN"/>
    <property type="match status" value="1"/>
</dbReference>
<dbReference type="InterPro" id="IPR039361">
    <property type="entry name" value="Cyclin"/>
</dbReference>
<dbReference type="InterPro" id="IPR006671">
    <property type="entry name" value="Cyclin_N"/>
</dbReference>
<feature type="region of interest" description="Disordered" evidence="3">
    <location>
        <begin position="60"/>
        <end position="131"/>
    </location>
</feature>
<dbReference type="Pfam" id="PF00134">
    <property type="entry name" value="Cyclin_N"/>
    <property type="match status" value="1"/>
</dbReference>
<evidence type="ECO:0000313" key="6">
    <source>
        <dbReference type="Proteomes" id="UP000039865"/>
    </source>
</evidence>
<accession>A0A078AXA3</accession>